<keyword evidence="7 11" id="KW-0472">Membrane</keyword>
<dbReference type="Ensembl" id="ENSMMDT00005009958.1">
    <property type="protein sequence ID" value="ENSMMDP00005009655.1"/>
    <property type="gene ID" value="ENSMMDG00005005276.1"/>
</dbReference>
<feature type="transmembrane region" description="Helical" evidence="11">
    <location>
        <begin position="44"/>
        <end position="64"/>
    </location>
</feature>
<dbReference type="InterPro" id="IPR047160">
    <property type="entry name" value="GP183-like"/>
</dbReference>
<feature type="transmembrane region" description="Helical" evidence="11">
    <location>
        <begin position="118"/>
        <end position="142"/>
    </location>
</feature>
<sequence length="296" mass="33476">MLRINQRCSTVYSLALVLGLPGNLAALFVFIFKITPRTAFSVYIINLALADTAILCTLPFRIHYHVNRNNWVFGDMACRITGTLFYTNIYLSVCFMTCICVDRYIATVHPHTYLKLNTCWCSTVTCAVLWAVSGAAVLGFIFMGPLQTNPVNGSLSYRCFENFAQREWHRRVVPYSLLGLIFGFLLPSAITLVCYPLAARRISMIKTNVARRAVRIIYVILAITVLCFLPYHVAYLLHVLRHLGVIRSCPCANAIYHARRVTMALVTLNTCLDPLLYYVTTSHCKWNSSVQTCGYE</sequence>
<protein>
    <recommendedName>
        <fullName evidence="12">G-protein coupled receptors family 1 profile domain-containing protein</fullName>
    </recommendedName>
</protein>
<dbReference type="Pfam" id="PF00001">
    <property type="entry name" value="7tm_1"/>
    <property type="match status" value="1"/>
</dbReference>
<dbReference type="GO" id="GO:0008142">
    <property type="term" value="F:oxysterol binding"/>
    <property type="evidence" value="ECO:0007669"/>
    <property type="project" value="InterPro"/>
</dbReference>
<keyword evidence="10" id="KW-0807">Transducer</keyword>
<dbReference type="PRINTS" id="PR00237">
    <property type="entry name" value="GPCRRHODOPSN"/>
</dbReference>
<feature type="transmembrane region" description="Helical" evidence="11">
    <location>
        <begin position="84"/>
        <end position="106"/>
    </location>
</feature>
<feature type="transmembrane region" description="Helical" evidence="11">
    <location>
        <begin position="216"/>
        <end position="237"/>
    </location>
</feature>
<accession>A0A667WVG3</accession>
<evidence type="ECO:0000256" key="9">
    <source>
        <dbReference type="ARBA" id="ARBA00023170"/>
    </source>
</evidence>
<evidence type="ECO:0000259" key="12">
    <source>
        <dbReference type="PROSITE" id="PS50262"/>
    </source>
</evidence>
<proteinExistence type="predicted"/>
<evidence type="ECO:0000256" key="2">
    <source>
        <dbReference type="ARBA" id="ARBA00022692"/>
    </source>
</evidence>
<dbReference type="PANTHER" id="PTHR24237">
    <property type="entry name" value="G-PROTEIN COUPLED RECEPTOR"/>
    <property type="match status" value="1"/>
</dbReference>
<feature type="transmembrane region" description="Helical" evidence="11">
    <location>
        <begin position="12"/>
        <end position="32"/>
    </location>
</feature>
<dbReference type="InterPro" id="IPR000276">
    <property type="entry name" value="GPCR_Rhodpsn"/>
</dbReference>
<feature type="transmembrane region" description="Helical" evidence="11">
    <location>
        <begin position="172"/>
        <end position="195"/>
    </location>
</feature>
<keyword evidence="2 11" id="KW-0812">Transmembrane</keyword>
<keyword evidence="6" id="KW-1064">Adaptive immunity</keyword>
<evidence type="ECO:0000256" key="3">
    <source>
        <dbReference type="ARBA" id="ARBA00022859"/>
    </source>
</evidence>
<evidence type="ECO:0000313" key="14">
    <source>
        <dbReference type="Proteomes" id="UP000472263"/>
    </source>
</evidence>
<organism evidence="13 14">
    <name type="scientific">Myripristis murdjan</name>
    <name type="common">pinecone soldierfish</name>
    <dbReference type="NCBI Taxonomy" id="586833"/>
    <lineage>
        <taxon>Eukaryota</taxon>
        <taxon>Metazoa</taxon>
        <taxon>Chordata</taxon>
        <taxon>Craniata</taxon>
        <taxon>Vertebrata</taxon>
        <taxon>Euteleostomi</taxon>
        <taxon>Actinopterygii</taxon>
        <taxon>Neopterygii</taxon>
        <taxon>Teleostei</taxon>
        <taxon>Neoteleostei</taxon>
        <taxon>Acanthomorphata</taxon>
        <taxon>Holocentriformes</taxon>
        <taxon>Holocentridae</taxon>
        <taxon>Myripristis</taxon>
    </lineage>
</organism>
<evidence type="ECO:0000313" key="13">
    <source>
        <dbReference type="Ensembl" id="ENSMMDP00005009655.1"/>
    </source>
</evidence>
<keyword evidence="8" id="KW-1015">Disulfide bond</keyword>
<keyword evidence="4 11" id="KW-1133">Transmembrane helix</keyword>
<dbReference type="FunFam" id="1.20.1070.10:FF:000017">
    <property type="entry name" value="lysophosphatidic acid receptor 4"/>
    <property type="match status" value="1"/>
</dbReference>
<evidence type="ECO:0000256" key="6">
    <source>
        <dbReference type="ARBA" id="ARBA00023130"/>
    </source>
</evidence>
<dbReference type="InterPro" id="IPR017452">
    <property type="entry name" value="GPCR_Rhodpsn_7TM"/>
</dbReference>
<evidence type="ECO:0000256" key="1">
    <source>
        <dbReference type="ARBA" id="ARBA00004141"/>
    </source>
</evidence>
<keyword evidence="3" id="KW-0391">Immunity</keyword>
<dbReference type="PRINTS" id="PR01157">
    <property type="entry name" value="P2YPURNOCPTR"/>
</dbReference>
<dbReference type="GeneTree" id="ENSGT01150000286937"/>
<keyword evidence="9" id="KW-0675">Receptor</keyword>
<comment type="subcellular location">
    <subcellularLocation>
        <location evidence="1">Membrane</location>
        <topology evidence="1">Multi-pass membrane protein</topology>
    </subcellularLocation>
</comment>
<dbReference type="GO" id="GO:0016020">
    <property type="term" value="C:membrane"/>
    <property type="evidence" value="ECO:0007669"/>
    <property type="project" value="UniProtKB-SubCell"/>
</dbReference>
<keyword evidence="14" id="KW-1185">Reference proteome</keyword>
<evidence type="ECO:0000256" key="5">
    <source>
        <dbReference type="ARBA" id="ARBA00023040"/>
    </source>
</evidence>
<dbReference type="Gene3D" id="1.20.1070.10">
    <property type="entry name" value="Rhodopsin 7-helix transmembrane proteins"/>
    <property type="match status" value="1"/>
</dbReference>
<reference evidence="13" key="2">
    <citation type="submission" date="2025-08" db="UniProtKB">
        <authorList>
            <consortium name="Ensembl"/>
        </authorList>
    </citation>
    <scope>IDENTIFICATION</scope>
</reference>
<dbReference type="AlphaFoldDB" id="A0A667WVG3"/>
<name>A0A667WVG3_9TELE</name>
<dbReference type="GO" id="GO:0002250">
    <property type="term" value="P:adaptive immune response"/>
    <property type="evidence" value="ECO:0007669"/>
    <property type="project" value="UniProtKB-KW"/>
</dbReference>
<reference evidence="13" key="1">
    <citation type="submission" date="2019-06" db="EMBL/GenBank/DDBJ databases">
        <authorList>
            <consortium name="Wellcome Sanger Institute Data Sharing"/>
        </authorList>
    </citation>
    <scope>NUCLEOTIDE SEQUENCE [LARGE SCALE GENOMIC DNA]</scope>
</reference>
<dbReference type="SUPFAM" id="SSF81321">
    <property type="entry name" value="Family A G protein-coupled receptor-like"/>
    <property type="match status" value="1"/>
</dbReference>
<dbReference type="GO" id="GO:0004930">
    <property type="term" value="F:G protein-coupled receptor activity"/>
    <property type="evidence" value="ECO:0007669"/>
    <property type="project" value="UniProtKB-KW"/>
</dbReference>
<dbReference type="PROSITE" id="PS50262">
    <property type="entry name" value="G_PROTEIN_RECEP_F1_2"/>
    <property type="match status" value="1"/>
</dbReference>
<reference evidence="13" key="3">
    <citation type="submission" date="2025-09" db="UniProtKB">
        <authorList>
            <consortium name="Ensembl"/>
        </authorList>
    </citation>
    <scope>IDENTIFICATION</scope>
</reference>
<evidence type="ECO:0000256" key="11">
    <source>
        <dbReference type="SAM" id="Phobius"/>
    </source>
</evidence>
<dbReference type="Proteomes" id="UP000472263">
    <property type="component" value="Chromosome 7"/>
</dbReference>
<feature type="domain" description="G-protein coupled receptors family 1 profile" evidence="12">
    <location>
        <begin position="22"/>
        <end position="277"/>
    </location>
</feature>
<evidence type="ECO:0000256" key="10">
    <source>
        <dbReference type="ARBA" id="ARBA00023224"/>
    </source>
</evidence>
<evidence type="ECO:0000256" key="4">
    <source>
        <dbReference type="ARBA" id="ARBA00022989"/>
    </source>
</evidence>
<evidence type="ECO:0000256" key="8">
    <source>
        <dbReference type="ARBA" id="ARBA00023157"/>
    </source>
</evidence>
<dbReference type="CDD" id="cd14982">
    <property type="entry name" value="7tmA_purinoceptor-like"/>
    <property type="match status" value="1"/>
</dbReference>
<dbReference type="PANTHER" id="PTHR24237:SF37">
    <property type="entry name" value="COAGULATION FACTOR II (THROMBIN) RECEPTOR-LIKE 2-RELATED"/>
    <property type="match status" value="1"/>
</dbReference>
<evidence type="ECO:0000256" key="7">
    <source>
        <dbReference type="ARBA" id="ARBA00023136"/>
    </source>
</evidence>
<dbReference type="InParanoid" id="A0A667WVG3"/>
<keyword evidence="5" id="KW-0297">G-protein coupled receptor</keyword>